<dbReference type="EMBL" id="BLLF01000021">
    <property type="protein sequence ID" value="GFH06083.1"/>
    <property type="molecule type" value="Genomic_DNA"/>
</dbReference>
<evidence type="ECO:0000313" key="3">
    <source>
        <dbReference type="Proteomes" id="UP000485058"/>
    </source>
</evidence>
<feature type="region of interest" description="Disordered" evidence="1">
    <location>
        <begin position="160"/>
        <end position="182"/>
    </location>
</feature>
<comment type="caution">
    <text evidence="2">The sequence shown here is derived from an EMBL/GenBank/DDBJ whole genome shotgun (WGS) entry which is preliminary data.</text>
</comment>
<organism evidence="2 3">
    <name type="scientific">Haematococcus lacustris</name>
    <name type="common">Green alga</name>
    <name type="synonym">Haematococcus pluvialis</name>
    <dbReference type="NCBI Taxonomy" id="44745"/>
    <lineage>
        <taxon>Eukaryota</taxon>
        <taxon>Viridiplantae</taxon>
        <taxon>Chlorophyta</taxon>
        <taxon>core chlorophytes</taxon>
        <taxon>Chlorophyceae</taxon>
        <taxon>CS clade</taxon>
        <taxon>Chlamydomonadales</taxon>
        <taxon>Haematococcaceae</taxon>
        <taxon>Haematococcus</taxon>
    </lineage>
</organism>
<accession>A0A699Y7P4</accession>
<feature type="region of interest" description="Disordered" evidence="1">
    <location>
        <begin position="298"/>
        <end position="378"/>
    </location>
</feature>
<dbReference type="AlphaFoldDB" id="A0A699Y7P4"/>
<evidence type="ECO:0000256" key="1">
    <source>
        <dbReference type="SAM" id="MobiDB-lite"/>
    </source>
</evidence>
<gene>
    <name evidence="2" type="ORF">HaLaN_00654</name>
</gene>
<proteinExistence type="predicted"/>
<protein>
    <submittedName>
        <fullName evidence="2">Uncharacterized protein</fullName>
    </submittedName>
</protein>
<feature type="compositionally biased region" description="Polar residues" evidence="1">
    <location>
        <begin position="304"/>
        <end position="313"/>
    </location>
</feature>
<evidence type="ECO:0000313" key="2">
    <source>
        <dbReference type="EMBL" id="GFH06083.1"/>
    </source>
</evidence>
<feature type="region of interest" description="Disordered" evidence="1">
    <location>
        <begin position="453"/>
        <end position="472"/>
    </location>
</feature>
<sequence>MDLLRCCRRLTHCRTGTGQGTGPASLICKPPAPQHPARGQWGTRPRSAWARSSQRGLAGWSATPGSGSGGVEDMGQAWVALLRKVRRAVPPSLGQTTPAEAVAATVAVLVGALCTDGGFELTMAVAATSPCVSWPRPSPPPLHPPARTLASDCVRLLPGAATGKPNLTQPPPSPHSSCVPAHTPLQAQPSPASCSTQHSAAQHALPAVAGARYQHCAAPCTQLLPPPHMLGTPPDGDLSSGGAECEGSSRDPVHILCYLYRVLQQQPSPQPVCVHLGCVRQVVRGALLALQPAPAAPGLGAGPTSGSPDTPWTSPRGPCSPLRPAGPGSESACTPDARPVAHSPRQQPQSGGGLDVKSESSEPAGKAGVVGSAAGASGSAAGVVGSAAGVVGSAAGVLHTMPASLSLLSSTSALDREEDQGWGGQAQLSLGRTQLAVSRSSRWLLAVVTAMQDDSGVEGEREAGGPGPGLPA</sequence>
<reference evidence="2 3" key="1">
    <citation type="submission" date="2020-02" db="EMBL/GenBank/DDBJ databases">
        <title>Draft genome sequence of Haematococcus lacustris strain NIES-144.</title>
        <authorList>
            <person name="Morimoto D."/>
            <person name="Nakagawa S."/>
            <person name="Yoshida T."/>
            <person name="Sawayama S."/>
        </authorList>
    </citation>
    <scope>NUCLEOTIDE SEQUENCE [LARGE SCALE GENOMIC DNA]</scope>
    <source>
        <strain evidence="2 3">NIES-144</strain>
    </source>
</reference>
<feature type="compositionally biased region" description="Low complexity" evidence="1">
    <location>
        <begin position="364"/>
        <end position="378"/>
    </location>
</feature>
<name>A0A699Y7P4_HAELA</name>
<feature type="region of interest" description="Disordered" evidence="1">
    <location>
        <begin position="19"/>
        <end position="44"/>
    </location>
</feature>
<dbReference type="Proteomes" id="UP000485058">
    <property type="component" value="Unassembled WGS sequence"/>
</dbReference>
<keyword evidence="3" id="KW-1185">Reference proteome</keyword>